<proteinExistence type="predicted"/>
<reference evidence="1" key="1">
    <citation type="submission" date="2019-04" db="EMBL/GenBank/DDBJ databases">
        <title>Genomic and proteomic characterization of cyanophage S-SCSM1 provides new insights into understanding the viral gene diversity and phage-host interactions.</title>
        <authorList>
            <person name="Wang Q."/>
            <person name="Xu Y."/>
            <person name="Jiao N."/>
            <person name="Zhang R."/>
        </authorList>
    </citation>
    <scope>NUCLEOTIDE SEQUENCE [LARGE SCALE GENOMIC DNA]</scope>
</reference>
<organism evidence="1 2">
    <name type="scientific">Synechococcus phage S-SCSM1</name>
    <dbReference type="NCBI Taxonomy" id="2588487"/>
    <lineage>
        <taxon>Viruses</taxon>
        <taxon>Duplodnaviria</taxon>
        <taxon>Heunggongvirae</taxon>
        <taxon>Uroviricota</taxon>
        <taxon>Caudoviricetes</taxon>
        <taxon>Pantevenvirales</taxon>
        <taxon>Kyanoviridae</taxon>
        <taxon>Zhoulongquanvirus</taxon>
        <taxon>Zhoulongquanvirus esscess</taxon>
    </lineage>
</organism>
<protein>
    <submittedName>
        <fullName evidence="1">2OG-Fe(II) oxygenase superfamily protein</fullName>
    </submittedName>
</protein>
<sequence>MNLKLLNDIFTEKEDNDGVINSNFGGWHSKDMSKYQSFQELKTIIESSIDDYCVKHGYYTGIKINTLWSNINSKGDYNKNHHHAESALAGVYYPVKIVTDNSYQFNYIDEVSLQPGMWNGSHGGCLSIQDPSYGMKTGLRKIRDSMSPYNFDHYHLYPVSGVLVLFPSYILHDVSPFQKDVQRVSISFSCCYSN</sequence>
<name>A0A6M2ZIH7_9CAUD</name>
<keyword evidence="2" id="KW-1185">Reference proteome</keyword>
<evidence type="ECO:0000313" key="2">
    <source>
        <dbReference type="Proteomes" id="UP000515683"/>
    </source>
</evidence>
<dbReference type="Pfam" id="PF13759">
    <property type="entry name" value="2OG-FeII_Oxy_5"/>
    <property type="match status" value="1"/>
</dbReference>
<evidence type="ECO:0000313" key="1">
    <source>
        <dbReference type="EMBL" id="QFG06336.1"/>
    </source>
</evidence>
<dbReference type="EMBL" id="MK867354">
    <property type="protein sequence ID" value="QFG06336.1"/>
    <property type="molecule type" value="Genomic_DNA"/>
</dbReference>
<dbReference type="InterPro" id="IPR012668">
    <property type="entry name" value="CHP02466"/>
</dbReference>
<gene>
    <name evidence="1" type="ORF">SSCSM1_79</name>
</gene>
<accession>A0A6M2ZIH7</accession>
<dbReference type="Proteomes" id="UP000515683">
    <property type="component" value="Segment"/>
</dbReference>
<dbReference type="Gene3D" id="2.60.120.620">
    <property type="entry name" value="q2cbj1_9rhob like domain"/>
    <property type="match status" value="1"/>
</dbReference>